<sequence length="81" mass="8599">MSSHARPRLSPAVRRVYTSSPLSLSLSSCLHTLVARLTLRALLTLARGTSAPGNSAFKLTKPLLAPATSANHPFCRISTSL</sequence>
<evidence type="ECO:0000313" key="1">
    <source>
        <dbReference type="Proteomes" id="UP000492821"/>
    </source>
</evidence>
<evidence type="ECO:0000313" key="2">
    <source>
        <dbReference type="WBParaSite" id="Pan_g13557.t1"/>
    </source>
</evidence>
<name>A0A7E4VEX6_PANRE</name>
<dbReference type="WBParaSite" id="Pan_g20272.t1">
    <property type="protein sequence ID" value="Pan_g20272.t1"/>
    <property type="gene ID" value="Pan_g20272"/>
</dbReference>
<dbReference type="AlphaFoldDB" id="A0A7E4VEX6"/>
<protein>
    <submittedName>
        <fullName evidence="2 3">Secreted protein</fullName>
    </submittedName>
</protein>
<evidence type="ECO:0000313" key="3">
    <source>
        <dbReference type="WBParaSite" id="Pan_g20272.t1"/>
    </source>
</evidence>
<dbReference type="WBParaSite" id="Pan_g13557.t1">
    <property type="protein sequence ID" value="Pan_g13557.t1"/>
    <property type="gene ID" value="Pan_g13557"/>
</dbReference>
<accession>A0A7E4VEX6</accession>
<proteinExistence type="predicted"/>
<organism evidence="1 3">
    <name type="scientific">Panagrellus redivivus</name>
    <name type="common">Microworm</name>
    <dbReference type="NCBI Taxonomy" id="6233"/>
    <lineage>
        <taxon>Eukaryota</taxon>
        <taxon>Metazoa</taxon>
        <taxon>Ecdysozoa</taxon>
        <taxon>Nematoda</taxon>
        <taxon>Chromadorea</taxon>
        <taxon>Rhabditida</taxon>
        <taxon>Tylenchina</taxon>
        <taxon>Panagrolaimomorpha</taxon>
        <taxon>Panagrolaimoidea</taxon>
        <taxon>Panagrolaimidae</taxon>
        <taxon>Panagrellus</taxon>
    </lineage>
</organism>
<dbReference type="PROSITE" id="PS51257">
    <property type="entry name" value="PROKAR_LIPOPROTEIN"/>
    <property type="match status" value="1"/>
</dbReference>
<dbReference type="Proteomes" id="UP000492821">
    <property type="component" value="Unassembled WGS sequence"/>
</dbReference>
<reference evidence="2 3" key="2">
    <citation type="submission" date="2020-10" db="UniProtKB">
        <authorList>
            <consortium name="WormBaseParasite"/>
        </authorList>
    </citation>
    <scope>IDENTIFICATION</scope>
</reference>
<keyword evidence="1" id="KW-1185">Reference proteome</keyword>
<reference evidence="1" key="1">
    <citation type="journal article" date="2013" name="Genetics">
        <title>The draft genome and transcriptome of Panagrellus redivivus are shaped by the harsh demands of a free-living lifestyle.</title>
        <authorList>
            <person name="Srinivasan J."/>
            <person name="Dillman A.R."/>
            <person name="Macchietto M.G."/>
            <person name="Heikkinen L."/>
            <person name="Lakso M."/>
            <person name="Fracchia K.M."/>
            <person name="Antoshechkin I."/>
            <person name="Mortazavi A."/>
            <person name="Wong G."/>
            <person name="Sternberg P.W."/>
        </authorList>
    </citation>
    <scope>NUCLEOTIDE SEQUENCE [LARGE SCALE GENOMIC DNA]</scope>
    <source>
        <strain evidence="1">MT8872</strain>
    </source>
</reference>